<evidence type="ECO:0000313" key="5">
    <source>
        <dbReference type="Proteomes" id="UP000231070"/>
    </source>
</evidence>
<dbReference type="PANTHER" id="PTHR23028:SF53">
    <property type="entry name" value="ACYL_TRANSF_3 DOMAIN-CONTAINING PROTEIN"/>
    <property type="match status" value="1"/>
</dbReference>
<feature type="transmembrane region" description="Helical" evidence="1">
    <location>
        <begin position="195"/>
        <end position="211"/>
    </location>
</feature>
<keyword evidence="1" id="KW-0812">Transmembrane</keyword>
<dbReference type="PANTHER" id="PTHR23028">
    <property type="entry name" value="ACETYLTRANSFERASE"/>
    <property type="match status" value="1"/>
</dbReference>
<dbReference type="GO" id="GO:0016747">
    <property type="term" value="F:acyltransferase activity, transferring groups other than amino-acyl groups"/>
    <property type="evidence" value="ECO:0007669"/>
    <property type="project" value="InterPro"/>
</dbReference>
<protein>
    <recommendedName>
        <fullName evidence="6">Acyltransferase</fullName>
    </recommendedName>
</protein>
<gene>
    <name evidence="4" type="ORF">CJ014_26090</name>
</gene>
<comment type="caution">
    <text evidence="4">The sequence shown here is derived from an EMBL/GenBank/DDBJ whole genome shotgun (WGS) entry which is preliminary data.</text>
</comment>
<proteinExistence type="predicted"/>
<keyword evidence="5" id="KW-1185">Reference proteome</keyword>
<evidence type="ECO:0008006" key="6">
    <source>
        <dbReference type="Google" id="ProtNLM"/>
    </source>
</evidence>
<evidence type="ECO:0000259" key="2">
    <source>
        <dbReference type="Pfam" id="PF01757"/>
    </source>
</evidence>
<dbReference type="InterPro" id="IPR002656">
    <property type="entry name" value="Acyl_transf_3_dom"/>
</dbReference>
<dbReference type="Proteomes" id="UP000231070">
    <property type="component" value="Unassembled WGS sequence"/>
</dbReference>
<dbReference type="Pfam" id="PF19040">
    <property type="entry name" value="SGNH"/>
    <property type="match status" value="1"/>
</dbReference>
<evidence type="ECO:0000259" key="3">
    <source>
        <dbReference type="Pfam" id="PF19040"/>
    </source>
</evidence>
<dbReference type="InterPro" id="IPR043968">
    <property type="entry name" value="SGNH"/>
</dbReference>
<dbReference type="GO" id="GO:0009103">
    <property type="term" value="P:lipopolysaccharide biosynthetic process"/>
    <property type="evidence" value="ECO:0007669"/>
    <property type="project" value="TreeGrafter"/>
</dbReference>
<dbReference type="GO" id="GO:0016020">
    <property type="term" value="C:membrane"/>
    <property type="evidence" value="ECO:0007669"/>
    <property type="project" value="TreeGrafter"/>
</dbReference>
<feature type="transmembrane region" description="Helical" evidence="1">
    <location>
        <begin position="362"/>
        <end position="380"/>
    </location>
</feature>
<feature type="transmembrane region" description="Helical" evidence="1">
    <location>
        <begin position="401"/>
        <end position="423"/>
    </location>
</feature>
<feature type="transmembrane region" description="Helical" evidence="1">
    <location>
        <begin position="272"/>
        <end position="291"/>
    </location>
</feature>
<keyword evidence="1" id="KW-0472">Membrane</keyword>
<feature type="transmembrane region" description="Helical" evidence="1">
    <location>
        <begin position="84"/>
        <end position="103"/>
    </location>
</feature>
<sequence>MYLCCRPFGGEPALPRAGKTGERILASSSWSYRGDATNLAVSLNQRTPSHPAAIRYRSDIDGLRALAIIPVILFHAGLPGFGGGFIGVDIFFVISGFLIFGIIDSEIGQGKFSILGFYERRCRRILPALYLVIVCTLPFVVTWTFPFELHEYLRSIQAAVTFRSNFFFSKNTEYFSPISDEKPLLHTWSLSVEEQFYLIFPILLFITWKLCKKHRITAIVAGALLMFLVTEATVLFGDKNPSKLFFSTPYRSFELLFGAVAFALRQKMGDRYVSALSLLGLIMLFLSFVLLSEDHPFPSHFTLAPVMGTALVLLFGSPVTWPCRALGHPSISFIGKLSYGAYLWHVPLIALLKTRSVDTPSVFVTTIVALSSLPLAYISWRFVEMPIRLGSYSAFRSRACVFALSILGAASLFLASWVGTTFIPDPKDQRETADGCSFDQENCFKLPSTRIFFWGDSYADAFASSLGRVLNARGEGLELSIRHGCPSLLGVQRNGTSLRASDTDCTQHNNKTFEYIKQNKFKVVILTSNYAWYGDFIGPRWERPLVTALDDPTRPPADVITLGLQQTVARLRKIGIRIVVVTPHPNIPNFAVAQKEIKYDLKSQIYGDYASASYVRSRLIRSLDEAGLPFDEVNGLDWFCDGSSCPMVRGGEFALFDGSHLSKATAPTIADKVAAEVERVLSREAPQTTK</sequence>
<organism evidence="4 5">
    <name type="scientific">Pleomorphomonas carboxyditropha</name>
    <dbReference type="NCBI Taxonomy" id="2023338"/>
    <lineage>
        <taxon>Bacteria</taxon>
        <taxon>Pseudomonadati</taxon>
        <taxon>Pseudomonadota</taxon>
        <taxon>Alphaproteobacteria</taxon>
        <taxon>Hyphomicrobiales</taxon>
        <taxon>Pleomorphomonadaceae</taxon>
        <taxon>Pleomorphomonas</taxon>
    </lineage>
</organism>
<dbReference type="InterPro" id="IPR050879">
    <property type="entry name" value="Acyltransferase_3"/>
</dbReference>
<dbReference type="AlphaFoldDB" id="A0A2G9WNL7"/>
<feature type="domain" description="Acyltransferase 3" evidence="2">
    <location>
        <begin position="59"/>
        <end position="380"/>
    </location>
</feature>
<feature type="transmembrane region" description="Helical" evidence="1">
    <location>
        <begin position="248"/>
        <end position="265"/>
    </location>
</feature>
<reference evidence="4 5" key="1">
    <citation type="submission" date="2017-08" db="EMBL/GenBank/DDBJ databases">
        <title>Pleomorphomonas carboxidotrophicus sp. nov., a new mesophilic hydrogenogenic carboxidotroph.</title>
        <authorList>
            <person name="Esquivel-Elizondo S."/>
            <person name="Krajmalnik-Brown R."/>
            <person name="Maldonado J."/>
        </authorList>
    </citation>
    <scope>NUCLEOTIDE SEQUENCE [LARGE SCALE GENOMIC DNA]</scope>
    <source>
        <strain evidence="4 5">SVCO-16</strain>
    </source>
</reference>
<name>A0A2G9WNL7_9HYPH</name>
<accession>A0A2G9WNL7</accession>
<keyword evidence="1" id="KW-1133">Transmembrane helix</keyword>
<feature type="transmembrane region" description="Helical" evidence="1">
    <location>
        <begin position="124"/>
        <end position="145"/>
    </location>
</feature>
<feature type="transmembrane region" description="Helical" evidence="1">
    <location>
        <begin position="333"/>
        <end position="350"/>
    </location>
</feature>
<dbReference type="SUPFAM" id="SSF52266">
    <property type="entry name" value="SGNH hydrolase"/>
    <property type="match status" value="1"/>
</dbReference>
<evidence type="ECO:0000256" key="1">
    <source>
        <dbReference type="SAM" id="Phobius"/>
    </source>
</evidence>
<feature type="transmembrane region" description="Helical" evidence="1">
    <location>
        <begin position="303"/>
        <end position="321"/>
    </location>
</feature>
<dbReference type="OrthoDB" id="9796461at2"/>
<dbReference type="EMBL" id="NQVN01000039">
    <property type="protein sequence ID" value="PIO96308.1"/>
    <property type="molecule type" value="Genomic_DNA"/>
</dbReference>
<dbReference type="Pfam" id="PF01757">
    <property type="entry name" value="Acyl_transf_3"/>
    <property type="match status" value="1"/>
</dbReference>
<feature type="transmembrane region" description="Helical" evidence="1">
    <location>
        <begin position="218"/>
        <end position="236"/>
    </location>
</feature>
<feature type="domain" description="SGNH" evidence="3">
    <location>
        <begin position="434"/>
        <end position="673"/>
    </location>
</feature>
<evidence type="ECO:0000313" key="4">
    <source>
        <dbReference type="EMBL" id="PIO96308.1"/>
    </source>
</evidence>